<evidence type="ECO:0000256" key="9">
    <source>
        <dbReference type="ARBA" id="ARBA00033070"/>
    </source>
</evidence>
<dbReference type="Pfam" id="PF01193">
    <property type="entry name" value="RNA_pol_L"/>
    <property type="match status" value="1"/>
</dbReference>
<dbReference type="InterPro" id="IPR011263">
    <property type="entry name" value="DNA-dir_RNA_pol_RpoA/D/Rpb3"/>
</dbReference>
<evidence type="ECO:0000256" key="2">
    <source>
        <dbReference type="ARBA" id="ARBA00012418"/>
    </source>
</evidence>
<organism evidence="12 13">
    <name type="scientific">Candidatus Spechtbacteria bacterium SB0662_bin_43</name>
    <dbReference type="NCBI Taxonomy" id="2604897"/>
    <lineage>
        <taxon>Bacteria</taxon>
        <taxon>Candidatus Spechtiibacteriota</taxon>
    </lineage>
</organism>
<feature type="domain" description="DNA-directed RNA polymerase RpoA/D/Rpb3-type" evidence="11">
    <location>
        <begin position="24"/>
        <end position="232"/>
    </location>
</feature>
<proteinExistence type="inferred from homology"/>
<evidence type="ECO:0000256" key="1">
    <source>
        <dbReference type="ARBA" id="ARBA00007123"/>
    </source>
</evidence>
<dbReference type="AlphaFoldDB" id="A0A845DAG9"/>
<evidence type="ECO:0000256" key="7">
    <source>
        <dbReference type="ARBA" id="ARBA00023163"/>
    </source>
</evidence>
<accession>A0A845DAG9</accession>
<dbReference type="SMART" id="SM00662">
    <property type="entry name" value="RPOLD"/>
    <property type="match status" value="1"/>
</dbReference>
<name>A0A845DAG9_9BACT</name>
<dbReference type="FunFam" id="2.170.120.12:FF:000001">
    <property type="entry name" value="DNA-directed RNA polymerase subunit alpha"/>
    <property type="match status" value="1"/>
</dbReference>
<evidence type="ECO:0000256" key="8">
    <source>
        <dbReference type="ARBA" id="ARBA00032524"/>
    </source>
</evidence>
<evidence type="ECO:0000256" key="5">
    <source>
        <dbReference type="ARBA" id="ARBA00022679"/>
    </source>
</evidence>
<comment type="caution">
    <text evidence="12">The sequence shown here is derived from an EMBL/GenBank/DDBJ whole genome shotgun (WGS) entry which is preliminary data.</text>
</comment>
<keyword evidence="7" id="KW-0804">Transcription</keyword>
<dbReference type="SUPFAM" id="SSF56553">
    <property type="entry name" value="Insert subdomain of RNA polymerase alpha subunit"/>
    <property type="match status" value="1"/>
</dbReference>
<dbReference type="InterPro" id="IPR036643">
    <property type="entry name" value="RNApol_insert_sf"/>
</dbReference>
<dbReference type="GO" id="GO:0003899">
    <property type="term" value="F:DNA-directed RNA polymerase activity"/>
    <property type="evidence" value="ECO:0007669"/>
    <property type="project" value="UniProtKB-EC"/>
</dbReference>
<dbReference type="InterPro" id="IPR011773">
    <property type="entry name" value="DNA-dir_RpoA"/>
</dbReference>
<dbReference type="EC" id="2.7.7.6" evidence="2"/>
<dbReference type="CDD" id="cd06928">
    <property type="entry name" value="RNAP_alpha_NTD"/>
    <property type="match status" value="1"/>
</dbReference>
<reference evidence="12 13" key="1">
    <citation type="submission" date="2019-09" db="EMBL/GenBank/DDBJ databases">
        <title>Characterisation of the sponge microbiome using genome-centric metagenomics.</title>
        <authorList>
            <person name="Engelberts J.P."/>
            <person name="Robbins S.J."/>
            <person name="De Goeij J.M."/>
            <person name="Aranda M."/>
            <person name="Bell S.C."/>
            <person name="Webster N.S."/>
        </authorList>
    </citation>
    <scope>NUCLEOTIDE SEQUENCE [LARGE SCALE GENOMIC DNA]</scope>
    <source>
        <strain evidence="12">SB0662_bin_43</strain>
    </source>
</reference>
<dbReference type="InterPro" id="IPR011262">
    <property type="entry name" value="DNA-dir_RNA_pol_insert"/>
</dbReference>
<evidence type="ECO:0000256" key="10">
    <source>
        <dbReference type="ARBA" id="ARBA00048552"/>
    </source>
</evidence>
<keyword evidence="6 12" id="KW-0548">Nucleotidyltransferase</keyword>
<dbReference type="InterPro" id="IPR036603">
    <property type="entry name" value="RBP11-like"/>
</dbReference>
<dbReference type="GO" id="GO:0046983">
    <property type="term" value="F:protein dimerization activity"/>
    <property type="evidence" value="ECO:0007669"/>
    <property type="project" value="InterPro"/>
</dbReference>
<evidence type="ECO:0000256" key="3">
    <source>
        <dbReference type="ARBA" id="ARBA00015972"/>
    </source>
</evidence>
<comment type="similarity">
    <text evidence="1">Belongs to the RNA polymerase alpha chain family.</text>
</comment>
<gene>
    <name evidence="12" type="primary">rpoA</name>
    <name evidence="12" type="ORF">F4X82_02950</name>
</gene>
<sequence length="249" mass="27383">MNKESKIPLPQKPKITQEYSDAHRAIIEINDLYPGYGTTIGNALRRVLYSSLEGSAVTTLRIQGASHEFSTLDNILEDVLEISLNIKSIHPIIHEGDSHTLKISAKGKKEVKAKDIEAPSQVEVINPDAHIATLTSSNAELNLEMVVERGVGYRPMGQDTKDKKEIGVISLDAVFSPIVKVNFDVENMRVGDRIDYNRLLLDITTNGIISPAEAYEQAVAILTQHFTALTEVEGASPKKKARASKKAKK</sequence>
<evidence type="ECO:0000256" key="4">
    <source>
        <dbReference type="ARBA" id="ARBA00022478"/>
    </source>
</evidence>
<dbReference type="Gene3D" id="3.30.1360.10">
    <property type="entry name" value="RNA polymerase, RBP11-like subunit"/>
    <property type="match status" value="1"/>
</dbReference>
<keyword evidence="4 12" id="KW-0240">DNA-directed RNA polymerase</keyword>
<evidence type="ECO:0000259" key="11">
    <source>
        <dbReference type="SMART" id="SM00662"/>
    </source>
</evidence>
<dbReference type="Pfam" id="PF01000">
    <property type="entry name" value="RNA_pol_A_bac"/>
    <property type="match status" value="1"/>
</dbReference>
<evidence type="ECO:0000313" key="13">
    <source>
        <dbReference type="Proteomes" id="UP000449092"/>
    </source>
</evidence>
<dbReference type="GO" id="GO:0006351">
    <property type="term" value="P:DNA-templated transcription"/>
    <property type="evidence" value="ECO:0007669"/>
    <property type="project" value="InterPro"/>
</dbReference>
<comment type="catalytic activity">
    <reaction evidence="10">
        <text>RNA(n) + a ribonucleoside 5'-triphosphate = RNA(n+1) + diphosphate</text>
        <dbReference type="Rhea" id="RHEA:21248"/>
        <dbReference type="Rhea" id="RHEA-COMP:14527"/>
        <dbReference type="Rhea" id="RHEA-COMP:17342"/>
        <dbReference type="ChEBI" id="CHEBI:33019"/>
        <dbReference type="ChEBI" id="CHEBI:61557"/>
        <dbReference type="ChEBI" id="CHEBI:140395"/>
        <dbReference type="EC" id="2.7.7.6"/>
    </reaction>
</comment>
<evidence type="ECO:0000313" key="12">
    <source>
        <dbReference type="EMBL" id="MYE38449.1"/>
    </source>
</evidence>
<dbReference type="Proteomes" id="UP000449092">
    <property type="component" value="Unassembled WGS sequence"/>
</dbReference>
<dbReference type="GO" id="GO:0003677">
    <property type="term" value="F:DNA binding"/>
    <property type="evidence" value="ECO:0007669"/>
    <property type="project" value="InterPro"/>
</dbReference>
<keyword evidence="5 12" id="KW-0808">Transferase</keyword>
<dbReference type="GO" id="GO:0000428">
    <property type="term" value="C:DNA-directed RNA polymerase complex"/>
    <property type="evidence" value="ECO:0007669"/>
    <property type="project" value="UniProtKB-KW"/>
</dbReference>
<dbReference type="Gene3D" id="2.170.120.12">
    <property type="entry name" value="DNA-directed RNA polymerase, insert domain"/>
    <property type="match status" value="1"/>
</dbReference>
<protein>
    <recommendedName>
        <fullName evidence="3">DNA-directed RNA polymerase subunit alpha</fullName>
        <ecNumber evidence="2">2.7.7.6</ecNumber>
    </recommendedName>
    <alternativeName>
        <fullName evidence="9">RNA polymerase subunit alpha</fullName>
    </alternativeName>
    <alternativeName>
        <fullName evidence="8">Transcriptase subunit alpha</fullName>
    </alternativeName>
</protein>
<dbReference type="SUPFAM" id="SSF55257">
    <property type="entry name" value="RBP11-like subunits of RNA polymerase"/>
    <property type="match status" value="1"/>
</dbReference>
<dbReference type="GO" id="GO:0005737">
    <property type="term" value="C:cytoplasm"/>
    <property type="evidence" value="ECO:0007669"/>
    <property type="project" value="UniProtKB-ARBA"/>
</dbReference>
<evidence type="ECO:0000256" key="6">
    <source>
        <dbReference type="ARBA" id="ARBA00022695"/>
    </source>
</evidence>
<dbReference type="NCBIfam" id="TIGR02027">
    <property type="entry name" value="rpoA"/>
    <property type="match status" value="1"/>
</dbReference>
<dbReference type="EMBL" id="VXOY01000025">
    <property type="protein sequence ID" value="MYE38449.1"/>
    <property type="molecule type" value="Genomic_DNA"/>
</dbReference>